<dbReference type="EMBL" id="QGTX01000001">
    <property type="protein sequence ID" value="PWW25064.1"/>
    <property type="molecule type" value="Genomic_DNA"/>
</dbReference>
<evidence type="ECO:0000256" key="1">
    <source>
        <dbReference type="SAM" id="MobiDB-lite"/>
    </source>
</evidence>
<dbReference type="AlphaFoldDB" id="A0A317QQ05"/>
<organism evidence="2 3">
    <name type="scientific">Geodermatophilus normandii</name>
    <dbReference type="NCBI Taxonomy" id="1137989"/>
    <lineage>
        <taxon>Bacteria</taxon>
        <taxon>Bacillati</taxon>
        <taxon>Actinomycetota</taxon>
        <taxon>Actinomycetes</taxon>
        <taxon>Geodermatophilales</taxon>
        <taxon>Geodermatophilaceae</taxon>
        <taxon>Geodermatophilus</taxon>
    </lineage>
</organism>
<comment type="caution">
    <text evidence="2">The sequence shown here is derived from an EMBL/GenBank/DDBJ whole genome shotgun (WGS) entry which is preliminary data.</text>
</comment>
<dbReference type="Proteomes" id="UP000246661">
    <property type="component" value="Unassembled WGS sequence"/>
</dbReference>
<keyword evidence="3" id="KW-1185">Reference proteome</keyword>
<protein>
    <submittedName>
        <fullName evidence="2">Uncharacterized protein</fullName>
    </submittedName>
</protein>
<gene>
    <name evidence="2" type="ORF">JD79_04258</name>
</gene>
<evidence type="ECO:0000313" key="2">
    <source>
        <dbReference type="EMBL" id="PWW25064.1"/>
    </source>
</evidence>
<evidence type="ECO:0000313" key="3">
    <source>
        <dbReference type="Proteomes" id="UP000246661"/>
    </source>
</evidence>
<sequence length="77" mass="7820">MTQTSRVAVPAPRQGIGDVAADDALSVEPTDGPGPGEVGWTGSVPLHGSVVTAGAPTRAGRVVLVDRGPRVWRPRPG</sequence>
<name>A0A317QQ05_9ACTN</name>
<proteinExistence type="predicted"/>
<accession>A0A317QQ05</accession>
<reference evidence="3" key="1">
    <citation type="submission" date="2018-05" db="EMBL/GenBank/DDBJ databases">
        <authorList>
            <person name="Klenk H.-P."/>
            <person name="Huntemann M."/>
            <person name="Clum A."/>
            <person name="Pillay M."/>
            <person name="Palaniappan K."/>
            <person name="Varghese N."/>
            <person name="Mikhailova N."/>
            <person name="Stamatis D."/>
            <person name="Reddy T."/>
            <person name="Daum C."/>
            <person name="Shapiro N."/>
            <person name="Ivanova N."/>
            <person name="Kyrpides N."/>
            <person name="Woyke T."/>
        </authorList>
    </citation>
    <scope>NUCLEOTIDE SEQUENCE [LARGE SCALE GENOMIC DNA]</scope>
    <source>
        <strain evidence="3">DSM 45417</strain>
    </source>
</reference>
<feature type="region of interest" description="Disordered" evidence="1">
    <location>
        <begin position="1"/>
        <end position="43"/>
    </location>
</feature>